<comment type="similarity">
    <text evidence="2">Belongs to the major facilitator superfamily. Sugar transporter (TC 2.A.1.1) family.</text>
</comment>
<feature type="transmembrane region" description="Helical" evidence="7">
    <location>
        <begin position="347"/>
        <end position="369"/>
    </location>
</feature>
<feature type="transmembrane region" description="Helical" evidence="7">
    <location>
        <begin position="288"/>
        <end position="306"/>
    </location>
</feature>
<dbReference type="PROSITE" id="PS00217">
    <property type="entry name" value="SUGAR_TRANSPORT_2"/>
    <property type="match status" value="1"/>
</dbReference>
<dbReference type="Gene3D" id="1.20.1250.20">
    <property type="entry name" value="MFS general substrate transporter like domains"/>
    <property type="match status" value="2"/>
</dbReference>
<feature type="transmembrane region" description="Helical" evidence="7">
    <location>
        <begin position="222"/>
        <end position="241"/>
    </location>
</feature>
<evidence type="ECO:0000256" key="4">
    <source>
        <dbReference type="ARBA" id="ARBA00022692"/>
    </source>
</evidence>
<dbReference type="RefSeq" id="WP_135311166.1">
    <property type="nucleotide sequence ID" value="NZ_QUZT01000089.1"/>
</dbReference>
<evidence type="ECO:0000256" key="6">
    <source>
        <dbReference type="ARBA" id="ARBA00023136"/>
    </source>
</evidence>
<keyword evidence="4 7" id="KW-0812">Transmembrane</keyword>
<proteinExistence type="inferred from homology"/>
<dbReference type="EMBL" id="QUZT01000089">
    <property type="protein sequence ID" value="TFY85941.1"/>
    <property type="molecule type" value="Genomic_DNA"/>
</dbReference>
<dbReference type="PROSITE" id="PS50850">
    <property type="entry name" value="MFS"/>
    <property type="match status" value="1"/>
</dbReference>
<dbReference type="InterPro" id="IPR011701">
    <property type="entry name" value="MFS"/>
</dbReference>
<feature type="transmembrane region" description="Helical" evidence="7">
    <location>
        <begin position="261"/>
        <end position="281"/>
    </location>
</feature>
<feature type="transmembrane region" description="Helical" evidence="7">
    <location>
        <begin position="89"/>
        <end position="107"/>
    </location>
</feature>
<dbReference type="InterPro" id="IPR005829">
    <property type="entry name" value="Sugar_transporter_CS"/>
</dbReference>
<dbReference type="AlphaFoldDB" id="A0A4Z0AHU8"/>
<keyword evidence="5 7" id="KW-1133">Transmembrane helix</keyword>
<feature type="transmembrane region" description="Helical" evidence="7">
    <location>
        <begin position="20"/>
        <end position="44"/>
    </location>
</feature>
<dbReference type="InterPro" id="IPR036259">
    <property type="entry name" value="MFS_trans_sf"/>
</dbReference>
<dbReference type="InterPro" id="IPR020846">
    <property type="entry name" value="MFS_dom"/>
</dbReference>
<dbReference type="Proteomes" id="UP000297734">
    <property type="component" value="Unassembled WGS sequence"/>
</dbReference>
<name>A0A4Z0AHU8_9PSED</name>
<evidence type="ECO:0000256" key="2">
    <source>
        <dbReference type="ARBA" id="ARBA00010992"/>
    </source>
</evidence>
<feature type="transmembrane region" description="Helical" evidence="7">
    <location>
        <begin position="56"/>
        <end position="77"/>
    </location>
</feature>
<organism evidence="9 10">
    <name type="scientific">Pseudomonas nabeulensis</name>
    <dbReference type="NCBI Taxonomy" id="2293833"/>
    <lineage>
        <taxon>Bacteria</taxon>
        <taxon>Pseudomonadati</taxon>
        <taxon>Pseudomonadota</taxon>
        <taxon>Gammaproteobacteria</taxon>
        <taxon>Pseudomonadales</taxon>
        <taxon>Pseudomonadaceae</taxon>
        <taxon>Pseudomonas</taxon>
    </lineage>
</organism>
<evidence type="ECO:0000256" key="3">
    <source>
        <dbReference type="ARBA" id="ARBA00022448"/>
    </source>
</evidence>
<feature type="domain" description="Major facilitator superfamily (MFS) profile" evidence="8">
    <location>
        <begin position="22"/>
        <end position="402"/>
    </location>
</feature>
<gene>
    <name evidence="9" type="ORF">DYL61_28710</name>
</gene>
<keyword evidence="6 7" id="KW-0472">Membrane</keyword>
<protein>
    <submittedName>
        <fullName evidence="9">MFS transporter</fullName>
    </submittedName>
</protein>
<feature type="transmembrane region" description="Helical" evidence="7">
    <location>
        <begin position="174"/>
        <end position="196"/>
    </location>
</feature>
<feature type="transmembrane region" description="Helical" evidence="7">
    <location>
        <begin position="145"/>
        <end position="168"/>
    </location>
</feature>
<evidence type="ECO:0000313" key="9">
    <source>
        <dbReference type="EMBL" id="TFY85941.1"/>
    </source>
</evidence>
<evidence type="ECO:0000313" key="10">
    <source>
        <dbReference type="Proteomes" id="UP000297734"/>
    </source>
</evidence>
<feature type="transmembrane region" description="Helical" evidence="7">
    <location>
        <begin position="312"/>
        <end position="335"/>
    </location>
</feature>
<dbReference type="GO" id="GO:0022857">
    <property type="term" value="F:transmembrane transporter activity"/>
    <property type="evidence" value="ECO:0007669"/>
    <property type="project" value="InterPro"/>
</dbReference>
<dbReference type="Pfam" id="PF07690">
    <property type="entry name" value="MFS_1"/>
    <property type="match status" value="1"/>
</dbReference>
<comment type="caution">
    <text evidence="9">The sequence shown here is derived from an EMBL/GenBank/DDBJ whole genome shotgun (WGS) entry which is preliminary data.</text>
</comment>
<evidence type="ECO:0000256" key="7">
    <source>
        <dbReference type="SAM" id="Phobius"/>
    </source>
</evidence>
<evidence type="ECO:0000256" key="5">
    <source>
        <dbReference type="ARBA" id="ARBA00022989"/>
    </source>
</evidence>
<feature type="transmembrane region" description="Helical" evidence="7">
    <location>
        <begin position="381"/>
        <end position="403"/>
    </location>
</feature>
<evidence type="ECO:0000259" key="8">
    <source>
        <dbReference type="PROSITE" id="PS50850"/>
    </source>
</evidence>
<feature type="transmembrane region" description="Helical" evidence="7">
    <location>
        <begin position="113"/>
        <end position="133"/>
    </location>
</feature>
<keyword evidence="3" id="KW-0813">Transport</keyword>
<comment type="subcellular location">
    <subcellularLocation>
        <location evidence="1">Membrane</location>
        <topology evidence="1">Multi-pass membrane protein</topology>
    </subcellularLocation>
</comment>
<sequence>MSGQVISEGMGSIATSRAAWAVVGLCMLFNVIDGLDAMAMAFTVSRVATQWALNGAQIGLLLSASLVGMACGSMFAAPLADRHGRRPMLLASLLLSGVAMVLSFWSQGLYSLVCWRVLTGIGVGAVLVGANVLTHEYAPPHRRGLAIALQSVAFALGATLGGALAHVLNDSVGWRYVFLAGGGLTLVAGSAGVLWLRESPVLKLDRPGMEYRHLFNDGHWRWTLSLAGVCFLLMFGFYFVMSWTPILLTQGGFSEHHGVTGGMLLTVGGMLGALLVGLAANRCGCHRLLLGCLLLDALLLVLMVAATRVPVLAAVAGLCAGLLLYGAIAALFVMAPQAFATPVRTRGVGLVLATGRLGAIVSPTVAGVLLDAQWSVQDLFLFYAGSQVLAGGLVLMGFVGVHIRYFGNG</sequence>
<dbReference type="PANTHER" id="PTHR23511">
    <property type="entry name" value="SYNAPTIC VESICLE GLYCOPROTEIN 2"/>
    <property type="match status" value="1"/>
</dbReference>
<evidence type="ECO:0000256" key="1">
    <source>
        <dbReference type="ARBA" id="ARBA00004141"/>
    </source>
</evidence>
<reference evidence="9 10" key="1">
    <citation type="journal article" date="2019" name="Syst. Appl. Microbiol.">
        <title>New species of pathogenic Pseudomonas isolated from citrus in Tunisia: Proposal of Pseudomonas kairouanensis sp. nov. and Pseudomonas nabeulensis sp. nov.</title>
        <authorList>
            <person name="Oueslati M."/>
            <person name="Mulet M."/>
            <person name="Gomila M."/>
            <person name="Berge O."/>
            <person name="Hajlaoui M.R."/>
            <person name="Lalucat J."/>
            <person name="Sadfi-Zouaoui N."/>
            <person name="Garcia-Valdes E."/>
        </authorList>
    </citation>
    <scope>NUCLEOTIDE SEQUENCE [LARGE SCALE GENOMIC DNA]</scope>
    <source>
        <strain evidence="9 10">E10B</strain>
    </source>
</reference>
<keyword evidence="10" id="KW-1185">Reference proteome</keyword>
<accession>A0A4Z0AHU8</accession>
<dbReference type="PANTHER" id="PTHR23511:SF34">
    <property type="entry name" value="SYNAPTIC VESICLE GLYCOPROTEIN 2"/>
    <property type="match status" value="1"/>
</dbReference>
<dbReference type="SUPFAM" id="SSF103473">
    <property type="entry name" value="MFS general substrate transporter"/>
    <property type="match status" value="1"/>
</dbReference>
<dbReference type="OrthoDB" id="7066727at2"/>
<dbReference type="GO" id="GO:0016020">
    <property type="term" value="C:membrane"/>
    <property type="evidence" value="ECO:0007669"/>
    <property type="project" value="UniProtKB-SubCell"/>
</dbReference>